<keyword evidence="3" id="KW-1185">Reference proteome</keyword>
<dbReference type="Proteomes" id="UP000283255">
    <property type="component" value="Unassembled WGS sequence"/>
</dbReference>
<proteinExistence type="predicted"/>
<evidence type="ECO:0000313" key="2">
    <source>
        <dbReference type="EMBL" id="RJG42710.1"/>
    </source>
</evidence>
<dbReference type="EMBL" id="QZCH01000014">
    <property type="protein sequence ID" value="RJG42710.1"/>
    <property type="molecule type" value="Genomic_DNA"/>
</dbReference>
<feature type="domain" description="Tetrapyrrole methylase" evidence="1">
    <location>
        <begin position="6"/>
        <end position="193"/>
    </location>
</feature>
<name>A0A418YDU0_9GAMM</name>
<accession>A0A418YDU0</accession>
<dbReference type="InterPro" id="IPR000878">
    <property type="entry name" value="4pyrrol_Mease"/>
</dbReference>
<dbReference type="InterPro" id="IPR035996">
    <property type="entry name" value="4pyrrol_Methylase_sf"/>
</dbReference>
<evidence type="ECO:0000313" key="3">
    <source>
        <dbReference type="Proteomes" id="UP000283255"/>
    </source>
</evidence>
<dbReference type="RefSeq" id="WP_119910911.1">
    <property type="nucleotide sequence ID" value="NZ_QZCH01000014.1"/>
</dbReference>
<dbReference type="AlphaFoldDB" id="A0A418YDU0"/>
<dbReference type="InterPro" id="IPR014777">
    <property type="entry name" value="4pyrrole_Mease_sub1"/>
</dbReference>
<dbReference type="GO" id="GO:0008168">
    <property type="term" value="F:methyltransferase activity"/>
    <property type="evidence" value="ECO:0007669"/>
    <property type="project" value="InterPro"/>
</dbReference>
<dbReference type="SUPFAM" id="SSF53790">
    <property type="entry name" value="Tetrapyrrole methylase"/>
    <property type="match status" value="1"/>
</dbReference>
<gene>
    <name evidence="2" type="ORF">D1Z90_11500</name>
</gene>
<sequence>MNKKSVSVVGVSNGDLRYITQDVINIISGADYIYVMAGENSWMYHFATENSNAKVIRYLPSTLEWAKWHNDEVLDQVSDDICGLSDDFNIVLLLAGDTTIYSNFSPLVSKFEQLNIPFSLQPGMSFMSVAMAEAKIVLPEGASMLVTKLEHGSELKNIKQYADVVTLYNPNKTELLIEHVLALKPKVAKCVVVGVNGKKTIVKDISFESKISGIVILVF</sequence>
<dbReference type="OrthoDB" id="9780707at2"/>
<protein>
    <recommendedName>
        <fullName evidence="1">Tetrapyrrole methylase domain-containing protein</fullName>
    </recommendedName>
</protein>
<reference evidence="2 3" key="1">
    <citation type="submission" date="2018-09" db="EMBL/GenBank/DDBJ databases">
        <authorList>
            <person name="Wang F."/>
        </authorList>
    </citation>
    <scope>NUCLEOTIDE SEQUENCE [LARGE SCALE GENOMIC DNA]</scope>
    <source>
        <strain evidence="2 3">PLHSC7-2</strain>
    </source>
</reference>
<dbReference type="Pfam" id="PF00590">
    <property type="entry name" value="TP_methylase"/>
    <property type="match status" value="1"/>
</dbReference>
<comment type="caution">
    <text evidence="2">The sequence shown here is derived from an EMBL/GenBank/DDBJ whole genome shotgun (WGS) entry which is preliminary data.</text>
</comment>
<evidence type="ECO:0000259" key="1">
    <source>
        <dbReference type="Pfam" id="PF00590"/>
    </source>
</evidence>
<reference evidence="2 3" key="2">
    <citation type="submission" date="2019-01" db="EMBL/GenBank/DDBJ databases">
        <title>Motilimonas pumilus sp. nov., isolated from the gut of sea cucumber (Apostichopus japonicus).</title>
        <authorList>
            <person name="Wang F.-Q."/>
            <person name="Ren L.-H."/>
            <person name="Lin Y.-W."/>
            <person name="Sun G.-H."/>
            <person name="Du Z.-J."/>
            <person name="Zhao J.-X."/>
            <person name="Liu X.-J."/>
            <person name="Liu L.-J."/>
        </authorList>
    </citation>
    <scope>NUCLEOTIDE SEQUENCE [LARGE SCALE GENOMIC DNA]</scope>
    <source>
        <strain evidence="2 3">PLHSC7-2</strain>
    </source>
</reference>
<dbReference type="Gene3D" id="3.40.1010.10">
    <property type="entry name" value="Cobalt-precorrin-4 Transmethylase, Domain 1"/>
    <property type="match status" value="1"/>
</dbReference>
<organism evidence="2 3">
    <name type="scientific">Motilimonas pumila</name>
    <dbReference type="NCBI Taxonomy" id="2303987"/>
    <lineage>
        <taxon>Bacteria</taxon>
        <taxon>Pseudomonadati</taxon>
        <taxon>Pseudomonadota</taxon>
        <taxon>Gammaproteobacteria</taxon>
        <taxon>Alteromonadales</taxon>
        <taxon>Alteromonadales genera incertae sedis</taxon>
        <taxon>Motilimonas</taxon>
    </lineage>
</organism>